<gene>
    <name evidence="12" type="primary">pilC</name>
    <name evidence="12" type="ORF">GCM10010960_09910</name>
</gene>
<feature type="transmembrane region" description="Helical" evidence="10">
    <location>
        <begin position="239"/>
        <end position="258"/>
    </location>
</feature>
<evidence type="ECO:0000313" key="12">
    <source>
        <dbReference type="EMBL" id="GGF90088.1"/>
    </source>
</evidence>
<dbReference type="InterPro" id="IPR018076">
    <property type="entry name" value="T2SS_GspF_dom"/>
</dbReference>
<name>A0A917CK99_9GAMM</name>
<evidence type="ECO:0000256" key="2">
    <source>
        <dbReference type="ARBA" id="ARBA00005745"/>
    </source>
</evidence>
<sequence>MAASRSATAKSSKAPARADDILKQFSWSGVDKRGIKMKGEESAKSENALRLELRKRGIVNPTVKPVAKPLFGQAGKTITPQDIAIFSRQLATMMQSGIPMVQAFGIVAGGQKNIRMQNLLESIGADIASGTALSEALAKHPLYFDKLYQNLVFAGENAGVLDTVLDTIASYKENIETLKGKIKKALFYPAVIIVVAILVSAILLIFVVPTFQNLFKGFGADLPAFTLMIIAASDFMIKWWWVILGIAIGGAFFFVSSLKRSRAFAEFIDRALLKVPVIGQILHNSAIARFSRTLAVTFKAGVPLVDALATVAGATGNIVYENAVLRIKDDVATGYPLNVAMKQVGVFPHMVMQMTAIGEEAGALDTMLYKVADFYEQEVNNAVDALSSLIEPMVMIVIGLVVGSMVIGMYLPVFKLAAAI</sequence>
<dbReference type="InterPro" id="IPR001992">
    <property type="entry name" value="T2SS_GspF/T4SS_PilC_CS"/>
</dbReference>
<dbReference type="Pfam" id="PF00482">
    <property type="entry name" value="T2SSF"/>
    <property type="match status" value="2"/>
</dbReference>
<dbReference type="PROSITE" id="PS00874">
    <property type="entry name" value="T2SP_F"/>
    <property type="match status" value="1"/>
</dbReference>
<evidence type="ECO:0000256" key="3">
    <source>
        <dbReference type="ARBA" id="ARBA00022448"/>
    </source>
</evidence>
<keyword evidence="3 9" id="KW-0813">Transport</keyword>
<dbReference type="PANTHER" id="PTHR30012:SF7">
    <property type="entry name" value="PROTEIN TRANSPORT PROTEIN HOFC HOMOLOG"/>
    <property type="match status" value="1"/>
</dbReference>
<evidence type="ECO:0000256" key="9">
    <source>
        <dbReference type="RuleBase" id="RU003923"/>
    </source>
</evidence>
<dbReference type="GO" id="GO:0005886">
    <property type="term" value="C:plasma membrane"/>
    <property type="evidence" value="ECO:0007669"/>
    <property type="project" value="UniProtKB-SubCell"/>
</dbReference>
<dbReference type="PANTHER" id="PTHR30012">
    <property type="entry name" value="GENERAL SECRETION PATHWAY PROTEIN"/>
    <property type="match status" value="1"/>
</dbReference>
<dbReference type="GO" id="GO:0015628">
    <property type="term" value="P:protein secretion by the type II secretion system"/>
    <property type="evidence" value="ECO:0007669"/>
    <property type="project" value="TreeGrafter"/>
</dbReference>
<feature type="domain" description="Type II secretion system protein GspF" evidence="11">
    <location>
        <begin position="290"/>
        <end position="412"/>
    </location>
</feature>
<proteinExistence type="inferred from homology"/>
<feature type="transmembrane region" description="Helical" evidence="10">
    <location>
        <begin position="393"/>
        <end position="414"/>
    </location>
</feature>
<evidence type="ECO:0000256" key="4">
    <source>
        <dbReference type="ARBA" id="ARBA00022475"/>
    </source>
</evidence>
<evidence type="ECO:0000256" key="8">
    <source>
        <dbReference type="ARBA" id="ARBA00023136"/>
    </source>
</evidence>
<evidence type="ECO:0000256" key="1">
    <source>
        <dbReference type="ARBA" id="ARBA00004429"/>
    </source>
</evidence>
<keyword evidence="8 10" id="KW-0472">Membrane</keyword>
<dbReference type="InterPro" id="IPR042094">
    <property type="entry name" value="T2SS_GspF_sf"/>
</dbReference>
<comment type="subcellular location">
    <subcellularLocation>
        <location evidence="1 9">Cell inner membrane</location>
        <topology evidence="1 9">Multi-pass membrane protein</topology>
    </subcellularLocation>
</comment>
<evidence type="ECO:0000256" key="7">
    <source>
        <dbReference type="ARBA" id="ARBA00022989"/>
    </source>
</evidence>
<feature type="transmembrane region" description="Helical" evidence="10">
    <location>
        <begin position="186"/>
        <end position="208"/>
    </location>
</feature>
<protein>
    <submittedName>
        <fullName evidence="12">Type II secretion system protein F</fullName>
    </submittedName>
</protein>
<accession>A0A917CK99</accession>
<comment type="caution">
    <text evidence="12">The sequence shown here is derived from an EMBL/GenBank/DDBJ whole genome shotgun (WGS) entry which is preliminary data.</text>
</comment>
<evidence type="ECO:0000256" key="5">
    <source>
        <dbReference type="ARBA" id="ARBA00022519"/>
    </source>
</evidence>
<dbReference type="EMBL" id="BMFO01000002">
    <property type="protein sequence ID" value="GGF90088.1"/>
    <property type="molecule type" value="Genomic_DNA"/>
</dbReference>
<evidence type="ECO:0000256" key="6">
    <source>
        <dbReference type="ARBA" id="ARBA00022692"/>
    </source>
</evidence>
<dbReference type="Proteomes" id="UP000632858">
    <property type="component" value="Unassembled WGS sequence"/>
</dbReference>
<evidence type="ECO:0000313" key="13">
    <source>
        <dbReference type="Proteomes" id="UP000632858"/>
    </source>
</evidence>
<evidence type="ECO:0000259" key="11">
    <source>
        <dbReference type="Pfam" id="PF00482"/>
    </source>
</evidence>
<keyword evidence="7 10" id="KW-1133">Transmembrane helix</keyword>
<dbReference type="FunFam" id="1.20.81.30:FF:000001">
    <property type="entry name" value="Type II secretion system protein F"/>
    <property type="match status" value="2"/>
</dbReference>
<dbReference type="Gene3D" id="1.20.81.30">
    <property type="entry name" value="Type II secretion system (T2SS), domain F"/>
    <property type="match status" value="2"/>
</dbReference>
<feature type="domain" description="Type II secretion system protein GspF" evidence="11">
    <location>
        <begin position="86"/>
        <end position="209"/>
    </location>
</feature>
<comment type="similarity">
    <text evidence="2 9">Belongs to the GSP F family.</text>
</comment>
<evidence type="ECO:0000256" key="10">
    <source>
        <dbReference type="SAM" id="Phobius"/>
    </source>
</evidence>
<organism evidence="12 13">
    <name type="scientific">Arenimonas maotaiensis</name>
    <dbReference type="NCBI Taxonomy" id="1446479"/>
    <lineage>
        <taxon>Bacteria</taxon>
        <taxon>Pseudomonadati</taxon>
        <taxon>Pseudomonadota</taxon>
        <taxon>Gammaproteobacteria</taxon>
        <taxon>Lysobacterales</taxon>
        <taxon>Lysobacteraceae</taxon>
        <taxon>Arenimonas</taxon>
    </lineage>
</organism>
<dbReference type="PRINTS" id="PR00812">
    <property type="entry name" value="BCTERIALGSPF"/>
</dbReference>
<keyword evidence="5" id="KW-0997">Cell inner membrane</keyword>
<reference evidence="12" key="1">
    <citation type="journal article" date="2014" name="Int. J. Syst. Evol. Microbiol.">
        <title>Complete genome sequence of Corynebacterium casei LMG S-19264T (=DSM 44701T), isolated from a smear-ripened cheese.</title>
        <authorList>
            <consortium name="US DOE Joint Genome Institute (JGI-PGF)"/>
            <person name="Walter F."/>
            <person name="Albersmeier A."/>
            <person name="Kalinowski J."/>
            <person name="Ruckert C."/>
        </authorList>
    </citation>
    <scope>NUCLEOTIDE SEQUENCE</scope>
    <source>
        <strain evidence="12">CGMCC 1.12726</strain>
    </source>
</reference>
<dbReference type="InterPro" id="IPR003004">
    <property type="entry name" value="GspF/PilC"/>
</dbReference>
<keyword evidence="13" id="KW-1185">Reference proteome</keyword>
<keyword evidence="6 9" id="KW-0812">Transmembrane</keyword>
<dbReference type="AlphaFoldDB" id="A0A917CK99"/>
<keyword evidence="4" id="KW-1003">Cell membrane</keyword>
<reference evidence="12" key="2">
    <citation type="submission" date="2020-09" db="EMBL/GenBank/DDBJ databases">
        <authorList>
            <person name="Sun Q."/>
            <person name="Zhou Y."/>
        </authorList>
    </citation>
    <scope>NUCLEOTIDE SEQUENCE</scope>
    <source>
        <strain evidence="12">CGMCC 1.12726</strain>
    </source>
</reference>
<dbReference type="RefSeq" id="WP_188448418.1">
    <property type="nucleotide sequence ID" value="NZ_BMFO01000002.1"/>
</dbReference>